<sequence>MYDYVFEWLRTATKEERHCKEMESFAKKHPILFMKFHKPMRIIVNNDINSQEYIKAKEDVTNLFSKNESAFKDFFEAVRKMRE</sequence>
<gene>
    <name evidence="1" type="ORF">ERS852473_00554</name>
</gene>
<evidence type="ECO:0000313" key="2">
    <source>
        <dbReference type="Proteomes" id="UP000095488"/>
    </source>
</evidence>
<organism evidence="1 2">
    <name type="scientific">Sarcina ventriculi</name>
    <name type="common">Clostridium ventriculi</name>
    <dbReference type="NCBI Taxonomy" id="1267"/>
    <lineage>
        <taxon>Bacteria</taxon>
        <taxon>Bacillati</taxon>
        <taxon>Bacillota</taxon>
        <taxon>Clostridia</taxon>
        <taxon>Eubacteriales</taxon>
        <taxon>Clostridiaceae</taxon>
        <taxon>Sarcina</taxon>
    </lineage>
</organism>
<dbReference type="RefSeq" id="WP_055257445.1">
    <property type="nucleotide sequence ID" value="NZ_CABIXL010000002.1"/>
</dbReference>
<evidence type="ECO:0000313" key="1">
    <source>
        <dbReference type="EMBL" id="CUN58613.1"/>
    </source>
</evidence>
<keyword evidence="2" id="KW-1185">Reference proteome</keyword>
<dbReference type="Proteomes" id="UP000095488">
    <property type="component" value="Unassembled WGS sequence"/>
</dbReference>
<name>A0ABP2AMS7_SARVE</name>
<protein>
    <submittedName>
        <fullName evidence="1">Uncharacterized protein</fullName>
    </submittedName>
</protein>
<reference evidence="1 2" key="1">
    <citation type="submission" date="2015-09" db="EMBL/GenBank/DDBJ databases">
        <authorList>
            <consortium name="Pathogen Informatics"/>
            <person name="Wu L."/>
            <person name="Ma J."/>
        </authorList>
    </citation>
    <scope>NUCLEOTIDE SEQUENCE [LARGE SCALE GENOMIC DNA]</scope>
    <source>
        <strain evidence="1 2">2789STDY5834858</strain>
    </source>
</reference>
<accession>A0ABP2AMS7</accession>
<proteinExistence type="predicted"/>
<dbReference type="EMBL" id="CYZR01000002">
    <property type="protein sequence ID" value="CUN58613.1"/>
    <property type="molecule type" value="Genomic_DNA"/>
</dbReference>
<comment type="caution">
    <text evidence="1">The sequence shown here is derived from an EMBL/GenBank/DDBJ whole genome shotgun (WGS) entry which is preliminary data.</text>
</comment>